<dbReference type="Pfam" id="PF02321">
    <property type="entry name" value="OEP"/>
    <property type="match status" value="1"/>
</dbReference>
<evidence type="ECO:0000313" key="9">
    <source>
        <dbReference type="Proteomes" id="UP000280228"/>
    </source>
</evidence>
<dbReference type="EMBL" id="CP034662">
    <property type="protein sequence ID" value="AZQ93148.1"/>
    <property type="molecule type" value="Genomic_DNA"/>
</dbReference>
<dbReference type="SUPFAM" id="SSF56954">
    <property type="entry name" value="Outer membrane efflux proteins (OEP)"/>
    <property type="match status" value="1"/>
</dbReference>
<keyword evidence="5" id="KW-0812">Transmembrane</keyword>
<evidence type="ECO:0000256" key="6">
    <source>
        <dbReference type="ARBA" id="ARBA00023136"/>
    </source>
</evidence>
<dbReference type="GO" id="GO:0009279">
    <property type="term" value="C:cell outer membrane"/>
    <property type="evidence" value="ECO:0007669"/>
    <property type="project" value="UniProtKB-SubCell"/>
</dbReference>
<dbReference type="InterPro" id="IPR051906">
    <property type="entry name" value="TolC-like"/>
</dbReference>
<evidence type="ECO:0000256" key="5">
    <source>
        <dbReference type="ARBA" id="ARBA00022692"/>
    </source>
</evidence>
<comment type="similarity">
    <text evidence="2">Belongs to the outer membrane factor (OMF) (TC 1.B.17) family.</text>
</comment>
<keyword evidence="6" id="KW-0472">Membrane</keyword>
<comment type="subcellular location">
    <subcellularLocation>
        <location evidence="1">Cell outer membrane</location>
    </subcellularLocation>
</comment>
<keyword evidence="7" id="KW-0998">Cell outer membrane</keyword>
<dbReference type="InterPro" id="IPR003423">
    <property type="entry name" value="OMP_efflux"/>
</dbReference>
<evidence type="ECO:0000313" key="8">
    <source>
        <dbReference type="EMBL" id="AZQ93148.1"/>
    </source>
</evidence>
<keyword evidence="4" id="KW-1134">Transmembrane beta strand</keyword>
<keyword evidence="3" id="KW-0813">Transport</keyword>
<evidence type="ECO:0000256" key="4">
    <source>
        <dbReference type="ARBA" id="ARBA00022452"/>
    </source>
</evidence>
<dbReference type="AlphaFoldDB" id="A0A3S9QEU2"/>
<dbReference type="GO" id="GO:0015288">
    <property type="term" value="F:porin activity"/>
    <property type="evidence" value="ECO:0007669"/>
    <property type="project" value="TreeGrafter"/>
</dbReference>
<dbReference type="Proteomes" id="UP000280228">
    <property type="component" value="Chromosome"/>
</dbReference>
<dbReference type="Gene3D" id="1.20.1600.10">
    <property type="entry name" value="Outer membrane efflux proteins (OEP)"/>
    <property type="match status" value="1"/>
</dbReference>
<sequence>MSIKCQLVAIDNIIKPCYDKILNFVYFSTMKMPYFLLLGLLLVHQADADYSLLDAQKQLMSSSSAIQASHALYQADVLQAESLQKLHYPRISLNAHAFALQQNSSIPLDHIKEQTAQHINTHFDHRFGSAPDGLLDALHDSTQTALDRLPDHQDVKLRHDGITPNITATMPIYTGGLISSSKNIANLQAQRGKFGLQERISLAKLNLIRHYFNVQLQKQLTDTQQNMLSAMQLHVDNAYKLEQQGFISRGQRMQFEVARNQVQRLYQSTQNQHQNSIYELAVLLGLPHIEPLSTPLFINTQHRPNWQALLKDSQNTPLNQKLKTDTQLADENIALRQSTKKPKIAAVARYTLDDKPDWFAGVAVSYNLFLGIDRDKQIEAAHLQKQAAQLGHEQVNEHITTTMHTAYGEMVLAQKTHALLQQNRQAAKENLRIQTLSFQEGFGTVAGVVDAQSALSQIDSETALNAYRYLLALATLLHYTGTIDDFDDYLSLDDAHKL</sequence>
<dbReference type="PANTHER" id="PTHR30026:SF5">
    <property type="entry name" value="ABC-TYPE EFFLUX SYSTEM SECRETIN COMPONENT"/>
    <property type="match status" value="1"/>
</dbReference>
<accession>A0A3S9QEU2</accession>
<gene>
    <name evidence="8" type="ORF">EJK53_1100</name>
</gene>
<protein>
    <submittedName>
        <fullName evidence="8">Outer membrane efflux family protein</fullName>
    </submittedName>
</protein>
<organism evidence="8 9">
    <name type="scientific">Moraxella catarrhalis</name>
    <name type="common">Branhamella catarrhalis</name>
    <dbReference type="NCBI Taxonomy" id="480"/>
    <lineage>
        <taxon>Bacteria</taxon>
        <taxon>Pseudomonadati</taxon>
        <taxon>Pseudomonadota</taxon>
        <taxon>Gammaproteobacteria</taxon>
        <taxon>Moraxellales</taxon>
        <taxon>Moraxellaceae</taxon>
        <taxon>Moraxella</taxon>
    </lineage>
</organism>
<evidence type="ECO:0000256" key="3">
    <source>
        <dbReference type="ARBA" id="ARBA00022448"/>
    </source>
</evidence>
<reference evidence="8 9" key="1">
    <citation type="submission" date="2018-12" db="EMBL/GenBank/DDBJ databases">
        <title>Persistence of Moraxella catarrhalis in Chronic Obstructive Pulmonary Disease and Regulation of the Hag/MID Adhesin.</title>
        <authorList>
            <person name="Murphy T."/>
            <person name="Zhao X."/>
            <person name="Vyas G."/>
            <person name="Aluvathingal J."/>
            <person name="Nadendla S."/>
            <person name="Tallon L."/>
            <person name="Tettelin H."/>
        </authorList>
    </citation>
    <scope>NUCLEOTIDE SEQUENCE [LARGE SCALE GENOMIC DNA]</scope>
    <source>
        <strain evidence="8 9">46P58B1</strain>
    </source>
</reference>
<dbReference type="GO" id="GO:0015562">
    <property type="term" value="F:efflux transmembrane transporter activity"/>
    <property type="evidence" value="ECO:0007669"/>
    <property type="project" value="InterPro"/>
</dbReference>
<evidence type="ECO:0000256" key="7">
    <source>
        <dbReference type="ARBA" id="ARBA00023237"/>
    </source>
</evidence>
<proteinExistence type="inferred from homology"/>
<evidence type="ECO:0000256" key="2">
    <source>
        <dbReference type="ARBA" id="ARBA00007613"/>
    </source>
</evidence>
<evidence type="ECO:0000256" key="1">
    <source>
        <dbReference type="ARBA" id="ARBA00004442"/>
    </source>
</evidence>
<dbReference type="GO" id="GO:1990281">
    <property type="term" value="C:efflux pump complex"/>
    <property type="evidence" value="ECO:0007669"/>
    <property type="project" value="TreeGrafter"/>
</dbReference>
<dbReference type="RefSeq" id="WP_049148632.1">
    <property type="nucleotide sequence ID" value="NZ_CP034662.1"/>
</dbReference>
<name>A0A3S9QEU2_MORCA</name>
<dbReference type="PANTHER" id="PTHR30026">
    <property type="entry name" value="OUTER MEMBRANE PROTEIN TOLC"/>
    <property type="match status" value="1"/>
</dbReference>